<dbReference type="GO" id="GO:0004568">
    <property type="term" value="F:chitinase activity"/>
    <property type="evidence" value="ECO:0007669"/>
    <property type="project" value="TreeGrafter"/>
</dbReference>
<dbReference type="Gene3D" id="3.20.20.80">
    <property type="entry name" value="Glycosidases"/>
    <property type="match status" value="1"/>
</dbReference>
<dbReference type="AlphaFoldDB" id="A0A6A5TDD5"/>
<feature type="domain" description="GH18" evidence="4">
    <location>
        <begin position="27"/>
        <end position="326"/>
    </location>
</feature>
<evidence type="ECO:0000313" key="6">
    <source>
        <dbReference type="Proteomes" id="UP000800035"/>
    </source>
</evidence>
<reference evidence="5" key="1">
    <citation type="journal article" date="2020" name="Stud. Mycol.">
        <title>101 Dothideomycetes genomes: a test case for predicting lifestyles and emergence of pathogens.</title>
        <authorList>
            <person name="Haridas S."/>
            <person name="Albert R."/>
            <person name="Binder M."/>
            <person name="Bloem J."/>
            <person name="Labutti K."/>
            <person name="Salamov A."/>
            <person name="Andreopoulos B."/>
            <person name="Baker S."/>
            <person name="Barry K."/>
            <person name="Bills G."/>
            <person name="Bluhm B."/>
            <person name="Cannon C."/>
            <person name="Castanera R."/>
            <person name="Culley D."/>
            <person name="Daum C."/>
            <person name="Ezra D."/>
            <person name="Gonzalez J."/>
            <person name="Henrissat B."/>
            <person name="Kuo A."/>
            <person name="Liang C."/>
            <person name="Lipzen A."/>
            <person name="Lutzoni F."/>
            <person name="Magnuson J."/>
            <person name="Mondo S."/>
            <person name="Nolan M."/>
            <person name="Ohm R."/>
            <person name="Pangilinan J."/>
            <person name="Park H.-J."/>
            <person name="Ramirez L."/>
            <person name="Alfaro M."/>
            <person name="Sun H."/>
            <person name="Tritt A."/>
            <person name="Yoshinaga Y."/>
            <person name="Zwiers L.-H."/>
            <person name="Turgeon B."/>
            <person name="Goodwin S."/>
            <person name="Spatafora J."/>
            <person name="Crous P."/>
            <person name="Grigoriev I."/>
        </authorList>
    </citation>
    <scope>NUCLEOTIDE SEQUENCE</scope>
    <source>
        <strain evidence="5">CBS 675.92</strain>
    </source>
</reference>
<name>A0A6A5TDD5_9PLEO</name>
<dbReference type="InterPro" id="IPR050542">
    <property type="entry name" value="Glycosyl_Hydrlase18_Chitinase"/>
</dbReference>
<gene>
    <name evidence="5" type="ORF">CC80DRAFT_539358</name>
</gene>
<evidence type="ECO:0000259" key="4">
    <source>
        <dbReference type="PROSITE" id="PS51910"/>
    </source>
</evidence>
<keyword evidence="1 5" id="KW-0378">Hydrolase</keyword>
<dbReference type="GO" id="GO:0005576">
    <property type="term" value="C:extracellular region"/>
    <property type="evidence" value="ECO:0007669"/>
    <property type="project" value="TreeGrafter"/>
</dbReference>
<dbReference type="Pfam" id="PF00704">
    <property type="entry name" value="Glyco_hydro_18"/>
    <property type="match status" value="1"/>
</dbReference>
<keyword evidence="2" id="KW-0326">Glycosidase</keyword>
<protein>
    <submittedName>
        <fullName evidence="5">Glycoside hydrolase</fullName>
    </submittedName>
</protein>
<dbReference type="OrthoDB" id="6020543at2759"/>
<dbReference type="PROSITE" id="PS51910">
    <property type="entry name" value="GH18_2"/>
    <property type="match status" value="1"/>
</dbReference>
<dbReference type="Proteomes" id="UP000800035">
    <property type="component" value="Unassembled WGS sequence"/>
</dbReference>
<feature type="chain" id="PRO_5025407636" evidence="3">
    <location>
        <begin position="20"/>
        <end position="329"/>
    </location>
</feature>
<dbReference type="PANTHER" id="PTHR45708">
    <property type="entry name" value="ENDOCHITINASE"/>
    <property type="match status" value="1"/>
</dbReference>
<accession>A0A6A5TDD5</accession>
<dbReference type="GO" id="GO:0005975">
    <property type="term" value="P:carbohydrate metabolic process"/>
    <property type="evidence" value="ECO:0007669"/>
    <property type="project" value="InterPro"/>
</dbReference>
<evidence type="ECO:0000256" key="3">
    <source>
        <dbReference type="SAM" id="SignalP"/>
    </source>
</evidence>
<keyword evidence="3" id="KW-0732">Signal</keyword>
<dbReference type="SUPFAM" id="SSF51445">
    <property type="entry name" value="(Trans)glycosidases"/>
    <property type="match status" value="1"/>
</dbReference>
<organism evidence="5 6">
    <name type="scientific">Byssothecium circinans</name>
    <dbReference type="NCBI Taxonomy" id="147558"/>
    <lineage>
        <taxon>Eukaryota</taxon>
        <taxon>Fungi</taxon>
        <taxon>Dikarya</taxon>
        <taxon>Ascomycota</taxon>
        <taxon>Pezizomycotina</taxon>
        <taxon>Dothideomycetes</taxon>
        <taxon>Pleosporomycetidae</taxon>
        <taxon>Pleosporales</taxon>
        <taxon>Massarineae</taxon>
        <taxon>Massarinaceae</taxon>
        <taxon>Byssothecium</taxon>
    </lineage>
</organism>
<evidence type="ECO:0000256" key="1">
    <source>
        <dbReference type="ARBA" id="ARBA00022801"/>
    </source>
</evidence>
<feature type="signal peptide" evidence="3">
    <location>
        <begin position="1"/>
        <end position="19"/>
    </location>
</feature>
<sequence length="329" mass="35416">MLFHSLAYLLLAGVGEVFAKYNKAEMNNIAMYWGQNSAGSKANKADLQVPLGEYCKMGTDVDIFIIAFVLNPSAPDHPLLNFANQGGKCKIGTDRMSPVECPDIGNDITTCQNTYNKTILLSTGGSSGKVSFASAEAAIANAQAMWDMFGTPSKDTKSGAPRPFGGAAVDGFDIDVETKVHHLEDWAQKLRNITTQQNALLTAAPQCPFAEDPMKNITDKVAFDAVFVQFYNNGNCMYGGNGHGAAVDEWEKWAKEKNSKFFLGLPASNTATPLENQGYLLPDAMATAVSGAKTKEHFGGVMLWDASQSFNNGNYHVKVKEALNKTASG</sequence>
<dbReference type="PANTHER" id="PTHR45708:SF49">
    <property type="entry name" value="ENDOCHITINASE"/>
    <property type="match status" value="1"/>
</dbReference>
<evidence type="ECO:0000313" key="5">
    <source>
        <dbReference type="EMBL" id="KAF1950795.1"/>
    </source>
</evidence>
<dbReference type="InterPro" id="IPR001223">
    <property type="entry name" value="Glyco_hydro18_cat"/>
</dbReference>
<keyword evidence="6" id="KW-1185">Reference proteome</keyword>
<dbReference type="EMBL" id="ML977022">
    <property type="protein sequence ID" value="KAF1950795.1"/>
    <property type="molecule type" value="Genomic_DNA"/>
</dbReference>
<proteinExistence type="predicted"/>
<dbReference type="InterPro" id="IPR017853">
    <property type="entry name" value="GH"/>
</dbReference>
<evidence type="ECO:0000256" key="2">
    <source>
        <dbReference type="ARBA" id="ARBA00023295"/>
    </source>
</evidence>